<evidence type="ECO:0000256" key="5">
    <source>
        <dbReference type="ARBA" id="ARBA00022723"/>
    </source>
</evidence>
<evidence type="ECO:0000256" key="6">
    <source>
        <dbReference type="ARBA" id="ARBA00022741"/>
    </source>
</evidence>
<comment type="cofactor">
    <cofactor evidence="1">
        <name>Mg(2+)</name>
        <dbReference type="ChEBI" id="CHEBI:18420"/>
    </cofactor>
</comment>
<accession>A0ABP9FN88</accession>
<dbReference type="InterPro" id="IPR010982">
    <property type="entry name" value="Lambda_DNA-bd_dom_sf"/>
</dbReference>
<dbReference type="InterPro" id="IPR052038">
    <property type="entry name" value="Type-VII_TA_antitoxin"/>
</dbReference>
<name>A0ABP9FN88_9ACTN</name>
<dbReference type="PROSITE" id="PS50943">
    <property type="entry name" value="HTH_CROC1"/>
    <property type="match status" value="1"/>
</dbReference>
<dbReference type="InterPro" id="IPR043519">
    <property type="entry name" value="NT_sf"/>
</dbReference>
<keyword evidence="6" id="KW-0547">Nucleotide-binding</keyword>
<keyword evidence="4" id="KW-0548">Nucleotidyltransferase</keyword>
<evidence type="ECO:0000259" key="10">
    <source>
        <dbReference type="PROSITE" id="PS50943"/>
    </source>
</evidence>
<evidence type="ECO:0000313" key="12">
    <source>
        <dbReference type="Proteomes" id="UP001501521"/>
    </source>
</evidence>
<feature type="domain" description="HTH cro/C1-type" evidence="10">
    <location>
        <begin position="32"/>
        <end position="51"/>
    </location>
</feature>
<dbReference type="PANTHER" id="PTHR33571:SF12">
    <property type="entry name" value="BSL3053 PROTEIN"/>
    <property type="match status" value="1"/>
</dbReference>
<keyword evidence="2" id="KW-1277">Toxin-antitoxin system</keyword>
<evidence type="ECO:0000256" key="1">
    <source>
        <dbReference type="ARBA" id="ARBA00001946"/>
    </source>
</evidence>
<keyword evidence="3" id="KW-0808">Transferase</keyword>
<dbReference type="SUPFAM" id="SSF81301">
    <property type="entry name" value="Nucleotidyltransferase"/>
    <property type="match status" value="1"/>
</dbReference>
<dbReference type="Proteomes" id="UP001501521">
    <property type="component" value="Unassembled WGS sequence"/>
</dbReference>
<keyword evidence="5" id="KW-0479">Metal-binding</keyword>
<dbReference type="InterPro" id="IPR002934">
    <property type="entry name" value="Polymerase_NTP_transf_dom"/>
</dbReference>
<sequence>MLLAQEYRAARRVEDMARLRRVLAIRAMGAIGLSQREMAEQLGISQPAVSQQLKNAPDLVTVDPEQLLEAAAPILKSLALGSGYTDLAVFGSVARGEARPDSDIDLLVKAPPGTSSFDFVEFKLLLEQVLGRTVDLVEYGGLKPHLDDDIRRDAVML</sequence>
<dbReference type="RefSeq" id="WP_345584396.1">
    <property type="nucleotide sequence ID" value="NZ_BAABLV010000050.1"/>
</dbReference>
<dbReference type="Gene3D" id="3.30.460.10">
    <property type="entry name" value="Beta Polymerase, domain 2"/>
    <property type="match status" value="1"/>
</dbReference>
<dbReference type="SUPFAM" id="SSF47413">
    <property type="entry name" value="lambda repressor-like DNA-binding domains"/>
    <property type="match status" value="1"/>
</dbReference>
<organism evidence="11 12">
    <name type="scientific">Tessaracoccus lubricantis</name>
    <dbReference type="NCBI Taxonomy" id="545543"/>
    <lineage>
        <taxon>Bacteria</taxon>
        <taxon>Bacillati</taxon>
        <taxon>Actinomycetota</taxon>
        <taxon>Actinomycetes</taxon>
        <taxon>Propionibacteriales</taxon>
        <taxon>Propionibacteriaceae</taxon>
        <taxon>Tessaracoccus</taxon>
    </lineage>
</organism>
<dbReference type="CDD" id="cd05403">
    <property type="entry name" value="NT_KNTase_like"/>
    <property type="match status" value="1"/>
</dbReference>
<dbReference type="Gene3D" id="1.10.10.60">
    <property type="entry name" value="Homeodomain-like"/>
    <property type="match status" value="1"/>
</dbReference>
<gene>
    <name evidence="11" type="ORF">GCM10025789_30400</name>
</gene>
<dbReference type="Pfam" id="PF01909">
    <property type="entry name" value="NTP_transf_2"/>
    <property type="match status" value="1"/>
</dbReference>
<keyword evidence="8" id="KW-0460">Magnesium</keyword>
<dbReference type="EMBL" id="BAABLV010000050">
    <property type="protein sequence ID" value="GAA4908796.1"/>
    <property type="molecule type" value="Genomic_DNA"/>
</dbReference>
<dbReference type="InterPro" id="IPR001387">
    <property type="entry name" value="Cro/C1-type_HTH"/>
</dbReference>
<comment type="similarity">
    <text evidence="9">Belongs to the MntA antitoxin family.</text>
</comment>
<reference evidence="12" key="1">
    <citation type="journal article" date="2019" name="Int. J. Syst. Evol. Microbiol.">
        <title>The Global Catalogue of Microorganisms (GCM) 10K type strain sequencing project: providing services to taxonomists for standard genome sequencing and annotation.</title>
        <authorList>
            <consortium name="The Broad Institute Genomics Platform"/>
            <consortium name="The Broad Institute Genome Sequencing Center for Infectious Disease"/>
            <person name="Wu L."/>
            <person name="Ma J."/>
        </authorList>
    </citation>
    <scope>NUCLEOTIDE SEQUENCE [LARGE SCALE GENOMIC DNA]</scope>
    <source>
        <strain evidence="12">JCM 19125</strain>
    </source>
</reference>
<evidence type="ECO:0000256" key="7">
    <source>
        <dbReference type="ARBA" id="ARBA00022840"/>
    </source>
</evidence>
<proteinExistence type="inferred from homology"/>
<evidence type="ECO:0000256" key="8">
    <source>
        <dbReference type="ARBA" id="ARBA00022842"/>
    </source>
</evidence>
<evidence type="ECO:0000256" key="9">
    <source>
        <dbReference type="ARBA" id="ARBA00038276"/>
    </source>
</evidence>
<evidence type="ECO:0000256" key="2">
    <source>
        <dbReference type="ARBA" id="ARBA00022649"/>
    </source>
</evidence>
<evidence type="ECO:0000313" key="11">
    <source>
        <dbReference type="EMBL" id="GAA4908796.1"/>
    </source>
</evidence>
<keyword evidence="7" id="KW-0067">ATP-binding</keyword>
<comment type="caution">
    <text evidence="11">The sequence shown here is derived from an EMBL/GenBank/DDBJ whole genome shotgun (WGS) entry which is preliminary data.</text>
</comment>
<protein>
    <recommendedName>
        <fullName evidence="10">HTH cro/C1-type domain-containing protein</fullName>
    </recommendedName>
</protein>
<dbReference type="PANTHER" id="PTHR33571">
    <property type="entry name" value="SSL8005 PROTEIN"/>
    <property type="match status" value="1"/>
</dbReference>
<evidence type="ECO:0000256" key="3">
    <source>
        <dbReference type="ARBA" id="ARBA00022679"/>
    </source>
</evidence>
<evidence type="ECO:0000256" key="4">
    <source>
        <dbReference type="ARBA" id="ARBA00022695"/>
    </source>
</evidence>
<keyword evidence="12" id="KW-1185">Reference proteome</keyword>